<dbReference type="EMBL" id="MU393631">
    <property type="protein sequence ID" value="KAI4859477.1"/>
    <property type="molecule type" value="Genomic_DNA"/>
</dbReference>
<evidence type="ECO:0000313" key="1">
    <source>
        <dbReference type="EMBL" id="KAI4859477.1"/>
    </source>
</evidence>
<proteinExistence type="predicted"/>
<keyword evidence="2" id="KW-1185">Reference proteome</keyword>
<accession>A0ACB9YJA8</accession>
<evidence type="ECO:0000313" key="2">
    <source>
        <dbReference type="Proteomes" id="UP001497700"/>
    </source>
</evidence>
<name>A0ACB9YJA8_9PEZI</name>
<protein>
    <submittedName>
        <fullName evidence="1">Uncharacterized protein</fullName>
    </submittedName>
</protein>
<sequence>MNSTNATSITPQRCEFLAVLDNFKMTARLTKTEEAEFQMTSLEGLQDCIRAIQQDQEKKKRMMYMKRLDPFLQTMEQYGKVIDVFVNSSELLAFIWGPMKFVLIMARTFSEALNSVLDAYQDIGEQIPLLEGYQQLLVSNPHMKTVLSMIFQDILEFHREAIKHFKQRLWKQLFRATWRGFTDKIHHLKKNLERHRHLIESHATIVQFEEIQRVRESARRDFEFHLKAENDRRRLRVVEWLSSFGVEDLQNQYRETRSICADTGRWLVNDSRFQKWLNPTQCQTPSLWINGIPGAGKTILASVIVDEARGIDQASTIFFYCKYGDPAQNTFISAARSLLAQLLVQNDHLLQPFYEKSAMSGEVVLTSKATAKDLLRTALNSCAKTYIVVDGLDECNGANRKEIATWFRSVVDGVPSNEIGAIRCIFVSQDDGSARKDLGTVPSIKIMPSDNKGDLGTFAKVWHKRIEDRFGKLDGNRNIANIISARAQGMFLFAKLLAEYLHNQPSRGRLLEELEPSKLPVKLDDAYSRILERITEEQSESVHDIWKVLGWIVCAPRPLSWREIQAVVCLNLDNQEVNYAWQLRDSPKDLLGALVEVQPNGTVELVHGSARDHLIRSKTIVASETHLTLALASLGFLTFPELDINRKREESEKDVLGGRLAFFDYTSACWAIHLQSGLPDLDESENIVSLTETLEVFVDLHWSSTAKPLAISKTIRESLRVFSKSERYDNILQAVSWSKKQLSRSGQGPSEDDALDLYRVMLQYRAILEELHGKLAQSEKEKLRQYYGTKWFKCPRINCLFYHEGFKTIRERDDHVSRHERPFMCIVRGCHVTTFGCVTESALKTHLFDYHGIDFLDDTEFPEPEKPRNSSSKSEASYGCPLCPKKFTRQFNLRSHLRTHNEEKPFICSVCDMKFTRRSDCVRHESVHGEKKLKCSGPLEDGSSWGCGMLFGRADKLAAHLRSKTGQKCIRPLIIQELHNNHHSIDGLLVGDGLPTFAEFLQLCGLNKPTPTPKELPRGLE</sequence>
<comment type="caution">
    <text evidence="1">The sequence shown here is derived from an EMBL/GenBank/DDBJ whole genome shotgun (WGS) entry which is preliminary data.</text>
</comment>
<reference evidence="1 2" key="1">
    <citation type="journal article" date="2022" name="New Phytol.">
        <title>Ecological generalism drives hyperdiversity of secondary metabolite gene clusters in xylarialean endophytes.</title>
        <authorList>
            <person name="Franco M.E.E."/>
            <person name="Wisecaver J.H."/>
            <person name="Arnold A.E."/>
            <person name="Ju Y.M."/>
            <person name="Slot J.C."/>
            <person name="Ahrendt S."/>
            <person name="Moore L.P."/>
            <person name="Eastman K.E."/>
            <person name="Scott K."/>
            <person name="Konkel Z."/>
            <person name="Mondo S.J."/>
            <person name="Kuo A."/>
            <person name="Hayes R.D."/>
            <person name="Haridas S."/>
            <person name="Andreopoulos B."/>
            <person name="Riley R."/>
            <person name="LaButti K."/>
            <person name="Pangilinan J."/>
            <person name="Lipzen A."/>
            <person name="Amirebrahimi M."/>
            <person name="Yan J."/>
            <person name="Adam C."/>
            <person name="Keymanesh K."/>
            <person name="Ng V."/>
            <person name="Louie K."/>
            <person name="Northen T."/>
            <person name="Drula E."/>
            <person name="Henrissat B."/>
            <person name="Hsieh H.M."/>
            <person name="Youens-Clark K."/>
            <person name="Lutzoni F."/>
            <person name="Miadlikowska J."/>
            <person name="Eastwood D.C."/>
            <person name="Hamelin R.C."/>
            <person name="Grigoriev I.V."/>
            <person name="U'Ren J.M."/>
        </authorList>
    </citation>
    <scope>NUCLEOTIDE SEQUENCE [LARGE SCALE GENOMIC DNA]</scope>
    <source>
        <strain evidence="1 2">CBS 119005</strain>
    </source>
</reference>
<dbReference type="Proteomes" id="UP001497700">
    <property type="component" value="Unassembled WGS sequence"/>
</dbReference>
<organism evidence="1 2">
    <name type="scientific">Hypoxylon rubiginosum</name>
    <dbReference type="NCBI Taxonomy" id="110542"/>
    <lineage>
        <taxon>Eukaryota</taxon>
        <taxon>Fungi</taxon>
        <taxon>Dikarya</taxon>
        <taxon>Ascomycota</taxon>
        <taxon>Pezizomycotina</taxon>
        <taxon>Sordariomycetes</taxon>
        <taxon>Xylariomycetidae</taxon>
        <taxon>Xylariales</taxon>
        <taxon>Hypoxylaceae</taxon>
        <taxon>Hypoxylon</taxon>
    </lineage>
</organism>
<gene>
    <name evidence="1" type="ORF">F4820DRAFT_439640</name>
</gene>